<dbReference type="EnsemblMetazoa" id="XM_003727150">
    <property type="protein sequence ID" value="XP_003727198"/>
    <property type="gene ID" value="LOC100888099"/>
</dbReference>
<dbReference type="OMA" id="HITKQED"/>
<dbReference type="GeneID" id="100888099"/>
<feature type="region of interest" description="Disordered" evidence="2">
    <location>
        <begin position="177"/>
        <end position="196"/>
    </location>
</feature>
<organism evidence="3 4">
    <name type="scientific">Strongylocentrotus purpuratus</name>
    <name type="common">Purple sea urchin</name>
    <dbReference type="NCBI Taxonomy" id="7668"/>
    <lineage>
        <taxon>Eukaryota</taxon>
        <taxon>Metazoa</taxon>
        <taxon>Echinodermata</taxon>
        <taxon>Eleutherozoa</taxon>
        <taxon>Echinozoa</taxon>
        <taxon>Echinoidea</taxon>
        <taxon>Euechinoidea</taxon>
        <taxon>Echinacea</taxon>
        <taxon>Camarodonta</taxon>
        <taxon>Echinidea</taxon>
        <taxon>Strongylocentrotidae</taxon>
        <taxon>Strongylocentrotus</taxon>
    </lineage>
</organism>
<dbReference type="RefSeq" id="XP_003727198.1">
    <property type="nucleotide sequence ID" value="XM_003727150.3"/>
</dbReference>
<name>A0A7M7GHE7_STRPU</name>
<dbReference type="KEGG" id="spu:100888099"/>
<feature type="coiled-coil region" evidence="1">
    <location>
        <begin position="45"/>
        <end position="75"/>
    </location>
</feature>
<evidence type="ECO:0008006" key="5">
    <source>
        <dbReference type="Google" id="ProtNLM"/>
    </source>
</evidence>
<dbReference type="PANTHER" id="PTHR35155:SF1">
    <property type="entry name" value="SPERMATOGENESIS-ASSOCIATED PROTEIN 24"/>
    <property type="match status" value="1"/>
</dbReference>
<reference evidence="3" key="2">
    <citation type="submission" date="2021-01" db="UniProtKB">
        <authorList>
            <consortium name="EnsemblMetazoa"/>
        </authorList>
    </citation>
    <scope>IDENTIFICATION</scope>
</reference>
<keyword evidence="1" id="KW-0175">Coiled coil</keyword>
<evidence type="ECO:0000256" key="1">
    <source>
        <dbReference type="SAM" id="Coils"/>
    </source>
</evidence>
<dbReference type="AlphaFoldDB" id="A0A7M7GHE7"/>
<dbReference type="PANTHER" id="PTHR35155">
    <property type="entry name" value="SPERMATOGENESIS-ASSOCIATED PROTEIN 24"/>
    <property type="match status" value="1"/>
</dbReference>
<protein>
    <recommendedName>
        <fullName evidence="5">Spermatogenesis-associated protein 24</fullName>
    </recommendedName>
</protein>
<dbReference type="Proteomes" id="UP000007110">
    <property type="component" value="Unassembled WGS sequence"/>
</dbReference>
<dbReference type="GO" id="GO:0005737">
    <property type="term" value="C:cytoplasm"/>
    <property type="evidence" value="ECO:0000318"/>
    <property type="project" value="GO_Central"/>
</dbReference>
<reference evidence="4" key="1">
    <citation type="submission" date="2015-02" db="EMBL/GenBank/DDBJ databases">
        <title>Genome sequencing for Strongylocentrotus purpuratus.</title>
        <authorList>
            <person name="Murali S."/>
            <person name="Liu Y."/>
            <person name="Vee V."/>
            <person name="English A."/>
            <person name="Wang M."/>
            <person name="Skinner E."/>
            <person name="Han Y."/>
            <person name="Muzny D.M."/>
            <person name="Worley K.C."/>
            <person name="Gibbs R.A."/>
        </authorList>
    </citation>
    <scope>NUCLEOTIDE SEQUENCE</scope>
</reference>
<dbReference type="GO" id="GO:0003677">
    <property type="term" value="F:DNA binding"/>
    <property type="evidence" value="ECO:0000318"/>
    <property type="project" value="GO_Central"/>
</dbReference>
<proteinExistence type="predicted"/>
<dbReference type="GO" id="GO:0005634">
    <property type="term" value="C:nucleus"/>
    <property type="evidence" value="ECO:0000318"/>
    <property type="project" value="GO_Central"/>
</dbReference>
<evidence type="ECO:0000256" key="2">
    <source>
        <dbReference type="SAM" id="MobiDB-lite"/>
    </source>
</evidence>
<sequence>MTESLEDTTLSIVFNQLQDVVITQKKFMDSLCSEVQTMRSSFIEQSEVDRLRQELEDERREHEKTKALLESHLDKLQYALGEIEILTTQLTREKKLFESSFGRISERVKKESSKSQQLETKCTTIKAEKEKQEEILAFKDSKISELKKRLASQKENHQRHLEEVNIQMEQEAYISRNLATKQGQGRGRTQRNSSLR</sequence>
<evidence type="ECO:0000313" key="4">
    <source>
        <dbReference type="Proteomes" id="UP000007110"/>
    </source>
</evidence>
<dbReference type="Pfam" id="PF15175">
    <property type="entry name" value="SPATA24"/>
    <property type="match status" value="1"/>
</dbReference>
<accession>A0A7M7GHE7</accession>
<feature type="coiled-coil region" evidence="1">
    <location>
        <begin position="115"/>
        <end position="167"/>
    </location>
</feature>
<dbReference type="InterPro" id="IPR029176">
    <property type="entry name" value="SPATA24"/>
</dbReference>
<keyword evidence="4" id="KW-1185">Reference proteome</keyword>
<dbReference type="InParanoid" id="A0A7M7GHE7"/>
<dbReference type="OrthoDB" id="10047985at2759"/>
<evidence type="ECO:0000313" key="3">
    <source>
        <dbReference type="EnsemblMetazoa" id="XP_003727198"/>
    </source>
</evidence>